<organism evidence="5 6">
    <name type="scientific">Ziziphus jujuba var. spinosa</name>
    <dbReference type="NCBI Taxonomy" id="714518"/>
    <lineage>
        <taxon>Eukaryota</taxon>
        <taxon>Viridiplantae</taxon>
        <taxon>Streptophyta</taxon>
        <taxon>Embryophyta</taxon>
        <taxon>Tracheophyta</taxon>
        <taxon>Spermatophyta</taxon>
        <taxon>Magnoliopsida</taxon>
        <taxon>eudicotyledons</taxon>
        <taxon>Gunneridae</taxon>
        <taxon>Pentapetalae</taxon>
        <taxon>rosids</taxon>
        <taxon>fabids</taxon>
        <taxon>Rosales</taxon>
        <taxon>Rhamnaceae</taxon>
        <taxon>Paliureae</taxon>
        <taxon>Ziziphus</taxon>
    </lineage>
</organism>
<keyword evidence="3 4" id="KW-0349">Heme</keyword>
<proteinExistence type="inferred from homology"/>
<dbReference type="SUPFAM" id="SSF48264">
    <property type="entry name" value="Cytochrome P450"/>
    <property type="match status" value="1"/>
</dbReference>
<dbReference type="GO" id="GO:0016705">
    <property type="term" value="F:oxidoreductase activity, acting on paired donors, with incorporation or reduction of molecular oxygen"/>
    <property type="evidence" value="ECO:0007669"/>
    <property type="project" value="InterPro"/>
</dbReference>
<comment type="caution">
    <text evidence="5">The sequence shown here is derived from an EMBL/GenBank/DDBJ whole genome shotgun (WGS) entry which is preliminary data.</text>
</comment>
<gene>
    <name evidence="5" type="ORF">FEM48_Zijuj11G0151100</name>
</gene>
<dbReference type="PANTHER" id="PTHR47952">
    <property type="entry name" value="TRYPTAMINE 5-HYDROXYLASE"/>
    <property type="match status" value="1"/>
</dbReference>
<dbReference type="EMBL" id="JAEACU010000011">
    <property type="protein sequence ID" value="KAH7515012.1"/>
    <property type="molecule type" value="Genomic_DNA"/>
</dbReference>
<dbReference type="InterPro" id="IPR036396">
    <property type="entry name" value="Cyt_P450_sf"/>
</dbReference>
<evidence type="ECO:0000313" key="6">
    <source>
        <dbReference type="Proteomes" id="UP000813462"/>
    </source>
</evidence>
<dbReference type="GO" id="GO:0005506">
    <property type="term" value="F:iron ion binding"/>
    <property type="evidence" value="ECO:0007669"/>
    <property type="project" value="InterPro"/>
</dbReference>
<dbReference type="Proteomes" id="UP000813462">
    <property type="component" value="Unassembled WGS sequence"/>
</dbReference>
<comment type="cofactor">
    <cofactor evidence="3">
        <name>heme</name>
        <dbReference type="ChEBI" id="CHEBI:30413"/>
    </cofactor>
</comment>
<protein>
    <submittedName>
        <fullName evidence="5">Uncharacterized protein</fullName>
    </submittedName>
</protein>
<keyword evidence="1 3" id="KW-0479">Metal-binding</keyword>
<comment type="similarity">
    <text evidence="4">Belongs to the cytochrome P450 family.</text>
</comment>
<name>A0A978UJN1_ZIZJJ</name>
<dbReference type="PANTHER" id="PTHR47952:SF1">
    <property type="entry name" value="TRYPTAMINE 5-HYDROXYLASE"/>
    <property type="match status" value="1"/>
</dbReference>
<keyword evidence="4" id="KW-0560">Oxidoreductase</keyword>
<keyword evidence="4" id="KW-0503">Monooxygenase</keyword>
<evidence type="ECO:0000256" key="3">
    <source>
        <dbReference type="PIRSR" id="PIRSR602403-1"/>
    </source>
</evidence>
<dbReference type="InterPro" id="IPR017972">
    <property type="entry name" value="Cyt_P450_CS"/>
</dbReference>
<sequence length="222" mass="25324">MRLHPPAPLLAPRESMDKCILDGFKILAKTWVVINTFAIGMDPKSWEDPLVYNPERFIDNQNNKIGSVVDVDHVKDQEFMFVPFGGGRRGCPGFAFGLATMEIALARLLKKSTPVLIPKTNKDFPVVRKWVPIESYRVKCMSILGLLLDKDAPLVWRRQHPVKSISVLILTMRYDSCNGSSISRLLDVKKCTPLTIFEQQRGLISSVYCRYDHLILICRHRL</sequence>
<feature type="binding site" description="axial binding residue" evidence="3">
    <location>
        <position position="91"/>
    </location>
    <ligand>
        <name>heme</name>
        <dbReference type="ChEBI" id="CHEBI:30413"/>
    </ligand>
    <ligandPart>
        <name>Fe</name>
        <dbReference type="ChEBI" id="CHEBI:18248"/>
    </ligandPart>
</feature>
<keyword evidence="2 3" id="KW-0408">Iron</keyword>
<evidence type="ECO:0000313" key="5">
    <source>
        <dbReference type="EMBL" id="KAH7515012.1"/>
    </source>
</evidence>
<evidence type="ECO:0000256" key="2">
    <source>
        <dbReference type="ARBA" id="ARBA00023004"/>
    </source>
</evidence>
<evidence type="ECO:0000256" key="1">
    <source>
        <dbReference type="ARBA" id="ARBA00022723"/>
    </source>
</evidence>
<evidence type="ECO:0000256" key="4">
    <source>
        <dbReference type="RuleBase" id="RU000461"/>
    </source>
</evidence>
<dbReference type="GO" id="GO:0020037">
    <property type="term" value="F:heme binding"/>
    <property type="evidence" value="ECO:0007669"/>
    <property type="project" value="InterPro"/>
</dbReference>
<dbReference type="Pfam" id="PF00067">
    <property type="entry name" value="p450"/>
    <property type="match status" value="1"/>
</dbReference>
<dbReference type="GO" id="GO:0004497">
    <property type="term" value="F:monooxygenase activity"/>
    <property type="evidence" value="ECO:0007669"/>
    <property type="project" value="UniProtKB-KW"/>
</dbReference>
<accession>A0A978UJN1</accession>
<dbReference type="AlphaFoldDB" id="A0A978UJN1"/>
<dbReference type="InterPro" id="IPR002403">
    <property type="entry name" value="Cyt_P450_E_grp-IV"/>
</dbReference>
<dbReference type="PROSITE" id="PS00086">
    <property type="entry name" value="CYTOCHROME_P450"/>
    <property type="match status" value="1"/>
</dbReference>
<dbReference type="Gene3D" id="1.10.630.10">
    <property type="entry name" value="Cytochrome P450"/>
    <property type="match status" value="1"/>
</dbReference>
<dbReference type="PRINTS" id="PR00465">
    <property type="entry name" value="EP450IV"/>
</dbReference>
<dbReference type="InterPro" id="IPR001128">
    <property type="entry name" value="Cyt_P450"/>
</dbReference>
<reference evidence="5" key="1">
    <citation type="journal article" date="2021" name="Front. Plant Sci.">
        <title>Chromosome-Scale Genome Assembly for Chinese Sour Jujube and Insights Into Its Genome Evolution and Domestication Signature.</title>
        <authorList>
            <person name="Shen L.-Y."/>
            <person name="Luo H."/>
            <person name="Wang X.-L."/>
            <person name="Wang X.-M."/>
            <person name="Qiu X.-J."/>
            <person name="Liu H."/>
            <person name="Zhou S.-S."/>
            <person name="Jia K.-H."/>
            <person name="Nie S."/>
            <person name="Bao Y.-T."/>
            <person name="Zhang R.-G."/>
            <person name="Yun Q.-Z."/>
            <person name="Chai Y.-H."/>
            <person name="Lu J.-Y."/>
            <person name="Li Y."/>
            <person name="Zhao S.-W."/>
            <person name="Mao J.-F."/>
            <person name="Jia S.-G."/>
            <person name="Mao Y.-M."/>
        </authorList>
    </citation>
    <scope>NUCLEOTIDE SEQUENCE</scope>
    <source>
        <strain evidence="5">AT0</strain>
        <tissue evidence="5">Leaf</tissue>
    </source>
</reference>